<feature type="compositionally biased region" description="Basic and acidic residues" evidence="1">
    <location>
        <begin position="13"/>
        <end position="24"/>
    </location>
</feature>
<feature type="region of interest" description="Disordered" evidence="1">
    <location>
        <begin position="133"/>
        <end position="262"/>
    </location>
</feature>
<name>A0AAN6IXJ9_EXODE</name>
<feature type="compositionally biased region" description="Polar residues" evidence="1">
    <location>
        <begin position="295"/>
        <end position="308"/>
    </location>
</feature>
<accession>A0AAN6IXJ9</accession>
<dbReference type="Proteomes" id="UP001161757">
    <property type="component" value="Unassembled WGS sequence"/>
</dbReference>
<feature type="region of interest" description="Disordered" evidence="1">
    <location>
        <begin position="1"/>
        <end position="54"/>
    </location>
</feature>
<dbReference type="EMBL" id="JAJGCB010000010">
    <property type="protein sequence ID" value="KAJ8990751.1"/>
    <property type="molecule type" value="Genomic_DNA"/>
</dbReference>
<evidence type="ECO:0000256" key="1">
    <source>
        <dbReference type="SAM" id="MobiDB-lite"/>
    </source>
</evidence>
<organism evidence="2 3">
    <name type="scientific">Exophiala dermatitidis</name>
    <name type="common">Black yeast-like fungus</name>
    <name type="synonym">Wangiella dermatitidis</name>
    <dbReference type="NCBI Taxonomy" id="5970"/>
    <lineage>
        <taxon>Eukaryota</taxon>
        <taxon>Fungi</taxon>
        <taxon>Dikarya</taxon>
        <taxon>Ascomycota</taxon>
        <taxon>Pezizomycotina</taxon>
        <taxon>Eurotiomycetes</taxon>
        <taxon>Chaetothyriomycetidae</taxon>
        <taxon>Chaetothyriales</taxon>
        <taxon>Herpotrichiellaceae</taxon>
        <taxon>Exophiala</taxon>
    </lineage>
</organism>
<feature type="compositionally biased region" description="Polar residues" evidence="1">
    <location>
        <begin position="390"/>
        <end position="401"/>
    </location>
</feature>
<evidence type="ECO:0000313" key="3">
    <source>
        <dbReference type="Proteomes" id="UP001161757"/>
    </source>
</evidence>
<feature type="compositionally biased region" description="Gly residues" evidence="1">
    <location>
        <begin position="281"/>
        <end position="291"/>
    </location>
</feature>
<gene>
    <name evidence="2" type="ORF">HRR80_005527</name>
</gene>
<proteinExistence type="predicted"/>
<sequence length="526" mass="55854">MPPMRTTPPAKAIKTERTHEENQERAYIAASRRSDRSLEARVESARRASEIHKRRTGRSLRVTEQDVINEEMYEEEDDDLPLQYRRLTAHLQTGSADFNRRLAAYLTNQVAMRSAMEQMMANGYAHYPSQSGFATATAPSSSRPNMFPSPMLSHPNMSSMVPPSGAGGSYRTAPYPSPHQPNFRSGHGRAFSMASIPTHDLNNQGRQSPPSANSSSSADPQQAPSLDHHRRMSTPGSIPRMGESQQQQQQQQIDTTDSGSGIKAEPEYLRQAQLSPPLSHAGGGGAGGGGLVFSSPWQDQLGGFTTTSLPPEAQQMLAHAPGLDPSDPSYAMLMHGSDQYISNNRYYPWHGNGHDNSGNPLKGMPVHDHTSAYQATGFGMSATLAPSVLEQQNPNGSSTTRNDSHSSTSSGAESTPTTTTNLTHGKSSISAASDATTTTSLSLSLPLPTAGLDFNFSQETMALSKGLEFGAGSGAGVGGMSAVTSGQITPAAEGFWDHFVMDGSWDDGGDIEVDVGGGSGGEGEGV</sequence>
<feature type="compositionally biased region" description="Low complexity" evidence="1">
    <location>
        <begin position="405"/>
        <end position="420"/>
    </location>
</feature>
<feature type="region of interest" description="Disordered" evidence="1">
    <location>
        <begin position="275"/>
        <end position="308"/>
    </location>
</feature>
<feature type="compositionally biased region" description="Low complexity" evidence="1">
    <location>
        <begin position="207"/>
        <end position="225"/>
    </location>
</feature>
<reference evidence="2" key="1">
    <citation type="submission" date="2023-01" db="EMBL/GenBank/DDBJ databases">
        <title>Exophiala dermititidis isolated from Cystic Fibrosis Patient.</title>
        <authorList>
            <person name="Kurbessoian T."/>
            <person name="Crocker A."/>
            <person name="Murante D."/>
            <person name="Hogan D.A."/>
            <person name="Stajich J.E."/>
        </authorList>
    </citation>
    <scope>NUCLEOTIDE SEQUENCE</scope>
    <source>
        <strain evidence="2">Ex8</strain>
    </source>
</reference>
<dbReference type="AlphaFoldDB" id="A0AAN6IXJ9"/>
<comment type="caution">
    <text evidence="2">The sequence shown here is derived from an EMBL/GenBank/DDBJ whole genome shotgun (WGS) entry which is preliminary data.</text>
</comment>
<feature type="compositionally biased region" description="Polar residues" evidence="1">
    <location>
        <begin position="133"/>
        <end position="144"/>
    </location>
</feature>
<protein>
    <submittedName>
        <fullName evidence="2">Uncharacterized protein</fullName>
    </submittedName>
</protein>
<evidence type="ECO:0000313" key="2">
    <source>
        <dbReference type="EMBL" id="KAJ8990751.1"/>
    </source>
</evidence>
<feature type="compositionally biased region" description="Basic and acidic residues" evidence="1">
    <location>
        <begin position="32"/>
        <end position="51"/>
    </location>
</feature>
<feature type="region of interest" description="Disordered" evidence="1">
    <location>
        <begin position="390"/>
        <end position="432"/>
    </location>
</feature>